<keyword evidence="1" id="KW-0472">Membrane</keyword>
<dbReference type="InterPro" id="IPR007165">
    <property type="entry name" value="Phage_holin_4_2"/>
</dbReference>
<comment type="caution">
    <text evidence="2">The sequence shown here is derived from an EMBL/GenBank/DDBJ whole genome shotgun (WGS) entry which is preliminary data.</text>
</comment>
<accession>A0A3P1T954</accession>
<gene>
    <name evidence="2" type="ORF">EII34_08615</name>
</gene>
<dbReference type="OrthoDB" id="9810847at2"/>
<evidence type="ECO:0000256" key="1">
    <source>
        <dbReference type="SAM" id="Phobius"/>
    </source>
</evidence>
<keyword evidence="1" id="KW-1133">Transmembrane helix</keyword>
<name>A0A3P1T954_9ACTN</name>
<organism evidence="2 3">
    <name type="scientific">Arachnia propionica</name>
    <dbReference type="NCBI Taxonomy" id="1750"/>
    <lineage>
        <taxon>Bacteria</taxon>
        <taxon>Bacillati</taxon>
        <taxon>Actinomycetota</taxon>
        <taxon>Actinomycetes</taxon>
        <taxon>Propionibacteriales</taxon>
        <taxon>Propionibacteriaceae</taxon>
        <taxon>Arachnia</taxon>
    </lineage>
</organism>
<evidence type="ECO:0000313" key="2">
    <source>
        <dbReference type="EMBL" id="RRD04973.1"/>
    </source>
</evidence>
<reference evidence="2 3" key="1">
    <citation type="submission" date="2018-11" db="EMBL/GenBank/DDBJ databases">
        <title>Genomes From Bacteria Associated with the Canine Oral Cavity: a Test Case for Automated Genome-Based Taxonomic Assignment.</title>
        <authorList>
            <person name="Coil D.A."/>
            <person name="Jospin G."/>
            <person name="Darling A.E."/>
            <person name="Wallis C."/>
            <person name="Davis I.J."/>
            <person name="Harris S."/>
            <person name="Eisen J.A."/>
            <person name="Holcombe L.J."/>
            <person name="O'Flynn C."/>
        </authorList>
    </citation>
    <scope>NUCLEOTIDE SEQUENCE [LARGE SCALE GENOMIC DNA]</scope>
    <source>
        <strain evidence="2 3">OH887_COT-365</strain>
    </source>
</reference>
<feature type="transmembrane region" description="Helical" evidence="1">
    <location>
        <begin position="64"/>
        <end position="87"/>
    </location>
</feature>
<keyword evidence="1" id="KW-0812">Transmembrane</keyword>
<dbReference type="RefSeq" id="WP_124844749.1">
    <property type="nucleotide sequence ID" value="NZ_JAUNKP010000023.1"/>
</dbReference>
<proteinExistence type="predicted"/>
<dbReference type="EMBL" id="RQZG01000008">
    <property type="protein sequence ID" value="RRD04973.1"/>
    <property type="molecule type" value="Genomic_DNA"/>
</dbReference>
<sequence length="125" mass="13116">MKMVLRLIAGALATAAAVWLVPGVRITADSDQQYVITLVVVAGILGLVNAVVRPITTALSCCLVLLTLGLFLLVINAAMLTLTAWLGQQFGLPFHVDGFWSALFGSLVISLVTSLVTGVLGVDEH</sequence>
<protein>
    <submittedName>
        <fullName evidence="2">Phage holin family protein</fullName>
    </submittedName>
</protein>
<dbReference type="AlphaFoldDB" id="A0A3P1T954"/>
<dbReference type="Pfam" id="PF04020">
    <property type="entry name" value="Phage_holin_4_2"/>
    <property type="match status" value="1"/>
</dbReference>
<evidence type="ECO:0000313" key="3">
    <source>
        <dbReference type="Proteomes" id="UP000280819"/>
    </source>
</evidence>
<feature type="transmembrane region" description="Helical" evidence="1">
    <location>
        <begin position="33"/>
        <end position="52"/>
    </location>
</feature>
<dbReference type="PANTHER" id="PTHR37309:SF1">
    <property type="entry name" value="SLR0284 PROTEIN"/>
    <property type="match status" value="1"/>
</dbReference>
<dbReference type="Proteomes" id="UP000280819">
    <property type="component" value="Unassembled WGS sequence"/>
</dbReference>
<feature type="transmembrane region" description="Helical" evidence="1">
    <location>
        <begin position="99"/>
        <end position="122"/>
    </location>
</feature>
<dbReference type="PANTHER" id="PTHR37309">
    <property type="entry name" value="SLR0284 PROTEIN"/>
    <property type="match status" value="1"/>
</dbReference>